<dbReference type="Proteomes" id="UP000298327">
    <property type="component" value="Unassembled WGS sequence"/>
</dbReference>
<proteinExistence type="predicted"/>
<keyword evidence="1" id="KW-0812">Transmembrane</keyword>
<gene>
    <name evidence="2" type="ORF">EVG20_g10462</name>
</gene>
<keyword evidence="1" id="KW-1133">Transmembrane helix</keyword>
<organism evidence="2 3">
    <name type="scientific">Dentipellis fragilis</name>
    <dbReference type="NCBI Taxonomy" id="205917"/>
    <lineage>
        <taxon>Eukaryota</taxon>
        <taxon>Fungi</taxon>
        <taxon>Dikarya</taxon>
        <taxon>Basidiomycota</taxon>
        <taxon>Agaricomycotina</taxon>
        <taxon>Agaricomycetes</taxon>
        <taxon>Russulales</taxon>
        <taxon>Hericiaceae</taxon>
        <taxon>Dentipellis</taxon>
    </lineage>
</organism>
<evidence type="ECO:0000313" key="2">
    <source>
        <dbReference type="EMBL" id="TFY52651.1"/>
    </source>
</evidence>
<sequence>MDTSRVPPPSGNPPPYAMVARVYRSSLRPVVITFGLVSGIWTLIWAIGLFKEVGTDKGQGQPKLANFAIALGALYMAAAVIELFGVASAVLQRLSLIRLYAFLSIFSTLLIIVAGLMRVIAHFVLKASALYPDSICPILTARLLQNNLLTECQNLLTGQKVDFRWGVWGPHESKTLSAADAADCPSRFLPLYRTFLTS</sequence>
<feature type="transmembrane region" description="Helical" evidence="1">
    <location>
        <begin position="27"/>
        <end position="47"/>
    </location>
</feature>
<dbReference type="AlphaFoldDB" id="A0A4Y9XU44"/>
<evidence type="ECO:0000313" key="3">
    <source>
        <dbReference type="Proteomes" id="UP000298327"/>
    </source>
</evidence>
<name>A0A4Y9XU44_9AGAM</name>
<feature type="transmembrane region" description="Helical" evidence="1">
    <location>
        <begin position="67"/>
        <end position="87"/>
    </location>
</feature>
<accession>A0A4Y9XU44</accession>
<comment type="caution">
    <text evidence="2">The sequence shown here is derived from an EMBL/GenBank/DDBJ whole genome shotgun (WGS) entry which is preliminary data.</text>
</comment>
<dbReference type="OrthoDB" id="3352285at2759"/>
<evidence type="ECO:0000256" key="1">
    <source>
        <dbReference type="SAM" id="Phobius"/>
    </source>
</evidence>
<keyword evidence="1" id="KW-0472">Membrane</keyword>
<keyword evidence="3" id="KW-1185">Reference proteome</keyword>
<dbReference type="EMBL" id="SEOQ01001272">
    <property type="protein sequence ID" value="TFY52651.1"/>
    <property type="molecule type" value="Genomic_DNA"/>
</dbReference>
<reference evidence="2 3" key="1">
    <citation type="submission" date="2019-02" db="EMBL/GenBank/DDBJ databases">
        <title>Genome sequencing of the rare red list fungi Dentipellis fragilis.</title>
        <authorList>
            <person name="Buettner E."/>
            <person name="Kellner H."/>
        </authorList>
    </citation>
    <scope>NUCLEOTIDE SEQUENCE [LARGE SCALE GENOMIC DNA]</scope>
    <source>
        <strain evidence="2 3">DSM 105465</strain>
    </source>
</reference>
<feature type="transmembrane region" description="Helical" evidence="1">
    <location>
        <begin position="99"/>
        <end position="125"/>
    </location>
</feature>
<protein>
    <submittedName>
        <fullName evidence="2">Uncharacterized protein</fullName>
    </submittedName>
</protein>